<evidence type="ECO:0000313" key="1">
    <source>
        <dbReference type="EMBL" id="KAK0712724.1"/>
    </source>
</evidence>
<dbReference type="AlphaFoldDB" id="A0AA40ABA4"/>
<dbReference type="EMBL" id="JAUIRO010000005">
    <property type="protein sequence ID" value="KAK0712724.1"/>
    <property type="molecule type" value="Genomic_DNA"/>
</dbReference>
<keyword evidence="2" id="KW-1185">Reference proteome</keyword>
<gene>
    <name evidence="1" type="ORF">B0T26DRAFT_752925</name>
</gene>
<evidence type="ECO:0000313" key="2">
    <source>
        <dbReference type="Proteomes" id="UP001172101"/>
    </source>
</evidence>
<name>A0AA40ABA4_9PEZI</name>
<protein>
    <submittedName>
        <fullName evidence="1">Uncharacterized protein</fullName>
    </submittedName>
</protein>
<dbReference type="GeneID" id="85328870"/>
<comment type="caution">
    <text evidence="1">The sequence shown here is derived from an EMBL/GenBank/DDBJ whole genome shotgun (WGS) entry which is preliminary data.</text>
</comment>
<proteinExistence type="predicted"/>
<accession>A0AA40ABA4</accession>
<sequence>MSSSTYAVEISNNWRDGAEDRRYCVFPEAAKITGAGGQASTVRRTFHAFIGRVQSEWVAVGPGHFYVLPGKKLYVSYVRSEMDVPVKLGSDMRNGSCLDAEISELNGRKLKHRTMEAQEGSFEIRCTEIKPPATAEGVWVGLAQTINNIPVAVCGVPFVPRATYTITPVADSIRVALAPEFMKLTLAVHCLLLHRRLGDLLSRILLVLRLGHVEFAAQERGHQPDLD</sequence>
<dbReference type="RefSeq" id="XP_060294047.1">
    <property type="nucleotide sequence ID" value="XM_060445600.1"/>
</dbReference>
<reference evidence="1" key="1">
    <citation type="submission" date="2023-06" db="EMBL/GenBank/DDBJ databases">
        <title>Genome-scale phylogeny and comparative genomics of the fungal order Sordariales.</title>
        <authorList>
            <consortium name="Lawrence Berkeley National Laboratory"/>
            <person name="Hensen N."/>
            <person name="Bonometti L."/>
            <person name="Westerberg I."/>
            <person name="Brannstrom I.O."/>
            <person name="Guillou S."/>
            <person name="Cros-Aarteil S."/>
            <person name="Calhoun S."/>
            <person name="Haridas S."/>
            <person name="Kuo A."/>
            <person name="Mondo S."/>
            <person name="Pangilinan J."/>
            <person name="Riley R."/>
            <person name="LaButti K."/>
            <person name="Andreopoulos B."/>
            <person name="Lipzen A."/>
            <person name="Chen C."/>
            <person name="Yanf M."/>
            <person name="Daum C."/>
            <person name="Ng V."/>
            <person name="Clum A."/>
            <person name="Steindorff A."/>
            <person name="Ohm R."/>
            <person name="Martin F."/>
            <person name="Silar P."/>
            <person name="Natvig D."/>
            <person name="Lalanne C."/>
            <person name="Gautier V."/>
            <person name="Ament-velasquez S.L."/>
            <person name="Kruys A."/>
            <person name="Hutchinson M.I."/>
            <person name="Powell A.J."/>
            <person name="Barry K."/>
            <person name="Miller A.N."/>
            <person name="Grigoriev I.V."/>
            <person name="Debuchy R."/>
            <person name="Gladieux P."/>
            <person name="Thoren M.H."/>
            <person name="Johannesson H."/>
        </authorList>
    </citation>
    <scope>NUCLEOTIDE SEQUENCE</scope>
    <source>
        <strain evidence="1">SMH2392-1A</strain>
    </source>
</reference>
<dbReference type="Proteomes" id="UP001172101">
    <property type="component" value="Unassembled WGS sequence"/>
</dbReference>
<organism evidence="1 2">
    <name type="scientific">Lasiosphaeria miniovina</name>
    <dbReference type="NCBI Taxonomy" id="1954250"/>
    <lineage>
        <taxon>Eukaryota</taxon>
        <taxon>Fungi</taxon>
        <taxon>Dikarya</taxon>
        <taxon>Ascomycota</taxon>
        <taxon>Pezizomycotina</taxon>
        <taxon>Sordariomycetes</taxon>
        <taxon>Sordariomycetidae</taxon>
        <taxon>Sordariales</taxon>
        <taxon>Lasiosphaeriaceae</taxon>
        <taxon>Lasiosphaeria</taxon>
    </lineage>
</organism>